<keyword evidence="5 8" id="KW-0472">Membrane</keyword>
<organism evidence="10 11">
    <name type="scientific">Mauremys mutica</name>
    <name type="common">yellowpond turtle</name>
    <dbReference type="NCBI Taxonomy" id="74926"/>
    <lineage>
        <taxon>Eukaryota</taxon>
        <taxon>Metazoa</taxon>
        <taxon>Chordata</taxon>
        <taxon>Craniata</taxon>
        <taxon>Vertebrata</taxon>
        <taxon>Euteleostomi</taxon>
        <taxon>Archelosauria</taxon>
        <taxon>Testudinata</taxon>
        <taxon>Testudines</taxon>
        <taxon>Cryptodira</taxon>
        <taxon>Durocryptodira</taxon>
        <taxon>Testudinoidea</taxon>
        <taxon>Geoemydidae</taxon>
        <taxon>Geoemydinae</taxon>
        <taxon>Mauremys</taxon>
    </lineage>
</organism>
<dbReference type="Pfam" id="PF00001">
    <property type="entry name" value="7tm_1"/>
    <property type="match status" value="1"/>
</dbReference>
<evidence type="ECO:0000313" key="11">
    <source>
        <dbReference type="Proteomes" id="UP000827986"/>
    </source>
</evidence>
<accession>A0A9D3X2Z5</accession>
<dbReference type="AlphaFoldDB" id="A0A9D3X2Z5"/>
<dbReference type="GO" id="GO:0005886">
    <property type="term" value="C:plasma membrane"/>
    <property type="evidence" value="ECO:0007669"/>
    <property type="project" value="TreeGrafter"/>
</dbReference>
<feature type="domain" description="G-protein coupled receptors family 1 profile" evidence="9">
    <location>
        <begin position="92"/>
        <end position="348"/>
    </location>
</feature>
<gene>
    <name evidence="10" type="ORF">KIL84_007415</name>
</gene>
<evidence type="ECO:0000256" key="1">
    <source>
        <dbReference type="ARBA" id="ARBA00004141"/>
    </source>
</evidence>
<comment type="caution">
    <text evidence="10">The sequence shown here is derived from an EMBL/GenBank/DDBJ whole genome shotgun (WGS) entry which is preliminary data.</text>
</comment>
<evidence type="ECO:0000256" key="4">
    <source>
        <dbReference type="ARBA" id="ARBA00023040"/>
    </source>
</evidence>
<dbReference type="InterPro" id="IPR017452">
    <property type="entry name" value="GPCR_Rhodpsn_7TM"/>
</dbReference>
<keyword evidence="4" id="KW-0297">G-protein coupled receptor</keyword>
<feature type="transmembrane region" description="Helical" evidence="8">
    <location>
        <begin position="120"/>
        <end position="144"/>
    </location>
</feature>
<feature type="transmembrane region" description="Helical" evidence="8">
    <location>
        <begin position="292"/>
        <end position="314"/>
    </location>
</feature>
<dbReference type="PANTHER" id="PTHR45695:SF9">
    <property type="entry name" value="LEUCOKININ RECEPTOR"/>
    <property type="match status" value="1"/>
</dbReference>
<evidence type="ECO:0000313" key="10">
    <source>
        <dbReference type="EMBL" id="KAH1171797.1"/>
    </source>
</evidence>
<keyword evidence="2 8" id="KW-0812">Transmembrane</keyword>
<feature type="transmembrane region" description="Helical" evidence="8">
    <location>
        <begin position="241"/>
        <end position="263"/>
    </location>
</feature>
<evidence type="ECO:0000256" key="3">
    <source>
        <dbReference type="ARBA" id="ARBA00022989"/>
    </source>
</evidence>
<evidence type="ECO:0000256" key="7">
    <source>
        <dbReference type="ARBA" id="ARBA00023224"/>
    </source>
</evidence>
<feature type="transmembrane region" description="Helical" evidence="8">
    <location>
        <begin position="164"/>
        <end position="187"/>
    </location>
</feature>
<dbReference type="PROSITE" id="PS50262">
    <property type="entry name" value="G_PROTEIN_RECEP_F1_2"/>
    <property type="match status" value="1"/>
</dbReference>
<dbReference type="EMBL" id="JAHDVG010000483">
    <property type="protein sequence ID" value="KAH1171797.1"/>
    <property type="molecule type" value="Genomic_DNA"/>
</dbReference>
<keyword evidence="7" id="KW-0807">Transducer</keyword>
<keyword evidence="3 8" id="KW-1133">Transmembrane helix</keyword>
<reference evidence="10" key="1">
    <citation type="submission" date="2021-09" db="EMBL/GenBank/DDBJ databases">
        <title>The genome of Mauremys mutica provides insights into the evolution of semi-aquatic lifestyle.</title>
        <authorList>
            <person name="Gong S."/>
            <person name="Gao Y."/>
        </authorList>
    </citation>
    <scope>NUCLEOTIDE SEQUENCE</scope>
    <source>
        <strain evidence="10">MM-2020</strain>
        <tissue evidence="10">Muscle</tissue>
    </source>
</reference>
<dbReference type="InterPro" id="IPR000276">
    <property type="entry name" value="GPCR_Rhodpsn"/>
</dbReference>
<name>A0A9D3X2Z5_9SAUR</name>
<comment type="subcellular location">
    <subcellularLocation>
        <location evidence="1">Membrane</location>
        <topology evidence="1">Multi-pass membrane protein</topology>
    </subcellularLocation>
</comment>
<feature type="transmembrane region" description="Helical" evidence="8">
    <location>
        <begin position="199"/>
        <end position="218"/>
    </location>
</feature>
<proteinExistence type="predicted"/>
<dbReference type="Gene3D" id="1.20.1070.10">
    <property type="entry name" value="Rhodopsin 7-helix transmembrane proteins"/>
    <property type="match status" value="1"/>
</dbReference>
<dbReference type="GO" id="GO:0004930">
    <property type="term" value="F:G protein-coupled receptor activity"/>
    <property type="evidence" value="ECO:0007669"/>
    <property type="project" value="UniProtKB-KW"/>
</dbReference>
<sequence>MEELLCAQLLTPDRAVAGFRTGSKRLCCSAFIQVGTMDFPATTAVVFLASNSTLNDTTTHSTEHSFLGLTVRQLRYVFAAFCSLILLVGLVGNLLMLLVLIEGLQSSSSSSHISTLTSTLMINITISDLLFLLYNVTVLLLTFLQEDWQMGVAVCVSSQSLSMWTMFCSFYSMVATSILRYVAVVHPTCSFSTSKVQRLLLCMSMWLLGFFISIPNWLHQRVMVVGDTHYCVLLLTPEQTFLYFLLFGGIAFLPFVLLMLLCYSRIVQSLWCRSTHVVHSSGSTQLNQKATVMILTMVMVFVLMWIPCSVVIYLSATHRLSQTPAAFVASSLAMVLAYSNCSVSPLICFSLSDQFRSSLKKLLFRRGARARFNILTDIDSLESGRNFLHGQVIPELPTRRFPLKQLGQGTLPVMILDWIIQFGCS</sequence>
<dbReference type="SUPFAM" id="SSF81321">
    <property type="entry name" value="Family A G protein-coupled receptor-like"/>
    <property type="match status" value="1"/>
</dbReference>
<evidence type="ECO:0000256" key="8">
    <source>
        <dbReference type="SAM" id="Phobius"/>
    </source>
</evidence>
<evidence type="ECO:0000259" key="9">
    <source>
        <dbReference type="PROSITE" id="PS50262"/>
    </source>
</evidence>
<feature type="transmembrane region" description="Helical" evidence="8">
    <location>
        <begin position="326"/>
        <end position="351"/>
    </location>
</feature>
<dbReference type="PANTHER" id="PTHR45695">
    <property type="entry name" value="LEUCOKININ RECEPTOR-RELATED"/>
    <property type="match status" value="1"/>
</dbReference>
<evidence type="ECO:0000256" key="5">
    <source>
        <dbReference type="ARBA" id="ARBA00023136"/>
    </source>
</evidence>
<evidence type="ECO:0000256" key="6">
    <source>
        <dbReference type="ARBA" id="ARBA00023170"/>
    </source>
</evidence>
<protein>
    <recommendedName>
        <fullName evidence="9">G-protein coupled receptors family 1 profile domain-containing protein</fullName>
    </recommendedName>
</protein>
<dbReference type="Proteomes" id="UP000827986">
    <property type="component" value="Unassembled WGS sequence"/>
</dbReference>
<keyword evidence="11" id="KW-1185">Reference proteome</keyword>
<keyword evidence="6" id="KW-0675">Receptor</keyword>
<dbReference type="CDD" id="cd00637">
    <property type="entry name" value="7tm_classA_rhodopsin-like"/>
    <property type="match status" value="1"/>
</dbReference>
<evidence type="ECO:0000256" key="2">
    <source>
        <dbReference type="ARBA" id="ARBA00022692"/>
    </source>
</evidence>
<dbReference type="PRINTS" id="PR00237">
    <property type="entry name" value="GPCRRHODOPSN"/>
</dbReference>
<feature type="transmembrane region" description="Helical" evidence="8">
    <location>
        <begin position="76"/>
        <end position="100"/>
    </location>
</feature>